<evidence type="ECO:0000256" key="1">
    <source>
        <dbReference type="ARBA" id="ARBA00001966"/>
    </source>
</evidence>
<gene>
    <name evidence="12" type="ORF">AALO17_23060</name>
</gene>
<evidence type="ECO:0000256" key="8">
    <source>
        <dbReference type="ARBA" id="ARBA00023014"/>
    </source>
</evidence>
<dbReference type="SFLD" id="SFLDG01118">
    <property type="entry name" value="activating_enzymes__group_2"/>
    <property type="match status" value="1"/>
</dbReference>
<dbReference type="Gene3D" id="3.20.20.70">
    <property type="entry name" value="Aldolase class I"/>
    <property type="match status" value="1"/>
</dbReference>
<keyword evidence="8" id="KW-0411">Iron-sulfur</keyword>
<feature type="domain" description="4Fe-4S ferredoxin-type" evidence="10">
    <location>
        <begin position="71"/>
        <end position="100"/>
    </location>
</feature>
<dbReference type="InterPro" id="IPR012839">
    <property type="entry name" value="Organic_radical_activase"/>
</dbReference>
<dbReference type="InterPro" id="IPR001989">
    <property type="entry name" value="Radical_activat_CS"/>
</dbReference>
<dbReference type="SUPFAM" id="SSF102114">
    <property type="entry name" value="Radical SAM enzymes"/>
    <property type="match status" value="1"/>
</dbReference>
<name>A0A140DXR3_9FIRM</name>
<dbReference type="InterPro" id="IPR017896">
    <property type="entry name" value="4Fe4S_Fe-S-bd"/>
</dbReference>
<keyword evidence="5" id="KW-0479">Metal-binding</keyword>
<dbReference type="GO" id="GO:0051539">
    <property type="term" value="F:4 iron, 4 sulfur cluster binding"/>
    <property type="evidence" value="ECO:0007669"/>
    <property type="project" value="UniProtKB-KW"/>
</dbReference>
<dbReference type="PATRIC" id="fig|1702221.3.peg.2244"/>
<keyword evidence="13" id="KW-1185">Reference proteome</keyword>
<keyword evidence="6" id="KW-0560">Oxidoreductase</keyword>
<dbReference type="PIRSF" id="PIRSF000371">
    <property type="entry name" value="PFL_act_enz"/>
    <property type="match status" value="1"/>
</dbReference>
<keyword evidence="7" id="KW-0408">Iron</keyword>
<reference evidence="12 13" key="1">
    <citation type="journal article" date="2016" name="Gut Pathog.">
        <title>Whole genome sequencing of "Faecalibaculum rodentium" ALO17, isolated from C57BL/6J laboratory mouse feces.</title>
        <authorList>
            <person name="Lim S."/>
            <person name="Chang D.H."/>
            <person name="Ahn S."/>
            <person name="Kim B.C."/>
        </authorList>
    </citation>
    <scope>NUCLEOTIDE SEQUENCE [LARGE SCALE GENOMIC DNA]</scope>
    <source>
        <strain evidence="12 13">Alo17</strain>
    </source>
</reference>
<dbReference type="InterPro" id="IPR034457">
    <property type="entry name" value="Organic_radical-activating"/>
</dbReference>
<evidence type="ECO:0000256" key="2">
    <source>
        <dbReference type="ARBA" id="ARBA00009777"/>
    </source>
</evidence>
<dbReference type="SUPFAM" id="SSF54862">
    <property type="entry name" value="4Fe-4S ferredoxins"/>
    <property type="match status" value="1"/>
</dbReference>
<proteinExistence type="inferred from homology"/>
<protein>
    <submittedName>
        <fullName evidence="12">Glycyl radical-activating protein</fullName>
    </submittedName>
</protein>
<evidence type="ECO:0000259" key="11">
    <source>
        <dbReference type="PROSITE" id="PS51918"/>
    </source>
</evidence>
<dbReference type="InterPro" id="IPR058240">
    <property type="entry name" value="rSAM_sf"/>
</dbReference>
<accession>A0A140DXR3</accession>
<evidence type="ECO:0000256" key="9">
    <source>
        <dbReference type="ARBA" id="ARBA00047365"/>
    </source>
</evidence>
<dbReference type="GO" id="GO:0046872">
    <property type="term" value="F:metal ion binding"/>
    <property type="evidence" value="ECO:0007669"/>
    <property type="project" value="UniProtKB-KW"/>
</dbReference>
<evidence type="ECO:0000256" key="6">
    <source>
        <dbReference type="ARBA" id="ARBA00023002"/>
    </source>
</evidence>
<dbReference type="PROSITE" id="PS01087">
    <property type="entry name" value="RADICAL_ACTIVATING"/>
    <property type="match status" value="1"/>
</dbReference>
<dbReference type="CDD" id="cd01335">
    <property type="entry name" value="Radical_SAM"/>
    <property type="match status" value="1"/>
</dbReference>
<evidence type="ECO:0000259" key="10">
    <source>
        <dbReference type="PROSITE" id="PS51379"/>
    </source>
</evidence>
<dbReference type="PANTHER" id="PTHR30352">
    <property type="entry name" value="PYRUVATE FORMATE-LYASE-ACTIVATING ENZYME"/>
    <property type="match status" value="1"/>
</dbReference>
<evidence type="ECO:0000256" key="7">
    <source>
        <dbReference type="ARBA" id="ARBA00023004"/>
    </source>
</evidence>
<dbReference type="InterPro" id="IPR013785">
    <property type="entry name" value="Aldolase_TIM"/>
</dbReference>
<feature type="domain" description="Radical SAM core" evidence="11">
    <location>
        <begin position="40"/>
        <end position="319"/>
    </location>
</feature>
<dbReference type="SFLD" id="SFLDG01066">
    <property type="entry name" value="organic_radical-activating_enz"/>
    <property type="match status" value="1"/>
</dbReference>
<dbReference type="SFLD" id="SFLDS00029">
    <property type="entry name" value="Radical_SAM"/>
    <property type="match status" value="1"/>
</dbReference>
<dbReference type="GO" id="GO:0016491">
    <property type="term" value="F:oxidoreductase activity"/>
    <property type="evidence" value="ECO:0007669"/>
    <property type="project" value="UniProtKB-KW"/>
</dbReference>
<dbReference type="InterPro" id="IPR007197">
    <property type="entry name" value="rSAM"/>
</dbReference>
<evidence type="ECO:0000313" key="13">
    <source>
        <dbReference type="Proteomes" id="UP000069771"/>
    </source>
</evidence>
<dbReference type="KEGG" id="fro:AALO17_23060"/>
<sequence length="328" mass="36957">MNTTERQMTDTCEIQGEAERHHLQPHWKALVFDIKRFAVHDGDGIRTTVFFKGCPLRCKWCQNPEGLRAARQPVYLKNQCIHCGRCKAAARPGQLEWKDGAPVLNHQYPGHFDEVVYACPAAAIRYDSTPYDLDTLMEKIREDAVFFKSGGGVTFSGGEPFLQGHFLEDILKRCKAEGFHTAIESSFFADPTLVKACAPYLDRIFADIKILDPAGHRHATGRDNTQILENIAWLLDSPEHRDKVIIRTPLIPGYTATKENIGGIARWISGHYPGVKYELLNYNPLASAKYEMTGQDYSLPPHPMFTGDEMNAFRQTASDNGVMNLIEE</sequence>
<dbReference type="PANTHER" id="PTHR30352:SF4">
    <property type="entry name" value="PYRUVATE FORMATE-LYASE 2-ACTIVATING ENZYME"/>
    <property type="match status" value="1"/>
</dbReference>
<keyword evidence="3" id="KW-0004">4Fe-4S</keyword>
<comment type="similarity">
    <text evidence="2">Belongs to the organic radical-activating enzymes family.</text>
</comment>
<evidence type="ECO:0000256" key="4">
    <source>
        <dbReference type="ARBA" id="ARBA00022691"/>
    </source>
</evidence>
<evidence type="ECO:0000313" key="12">
    <source>
        <dbReference type="EMBL" id="AMK55440.1"/>
    </source>
</evidence>
<evidence type="ECO:0000256" key="5">
    <source>
        <dbReference type="ARBA" id="ARBA00022723"/>
    </source>
</evidence>
<dbReference type="RefSeq" id="WP_236940471.1">
    <property type="nucleotide sequence ID" value="NZ_CP011391.1"/>
</dbReference>
<dbReference type="STRING" id="1702221.AALO17_23060"/>
<organism evidence="12 13">
    <name type="scientific">Faecalibaculum rodentium</name>
    <dbReference type="NCBI Taxonomy" id="1702221"/>
    <lineage>
        <taxon>Bacteria</taxon>
        <taxon>Bacillati</taxon>
        <taxon>Bacillota</taxon>
        <taxon>Erysipelotrichia</taxon>
        <taxon>Erysipelotrichales</taxon>
        <taxon>Erysipelotrichaceae</taxon>
        <taxon>Faecalibaculum</taxon>
    </lineage>
</organism>
<dbReference type="NCBIfam" id="TIGR02494">
    <property type="entry name" value="PFLE_PFLC"/>
    <property type="match status" value="1"/>
</dbReference>
<comment type="catalytic activity">
    <reaction evidence="9">
        <text>glycyl-[protein] + reduced [flavodoxin] + S-adenosyl-L-methionine = glycin-2-yl radical-[protein] + semiquinone [flavodoxin] + 5'-deoxyadenosine + L-methionine + H(+)</text>
        <dbReference type="Rhea" id="RHEA:61976"/>
        <dbReference type="Rhea" id="RHEA-COMP:10622"/>
        <dbReference type="Rhea" id="RHEA-COMP:14480"/>
        <dbReference type="Rhea" id="RHEA-COMP:15993"/>
        <dbReference type="Rhea" id="RHEA-COMP:15994"/>
        <dbReference type="ChEBI" id="CHEBI:15378"/>
        <dbReference type="ChEBI" id="CHEBI:17319"/>
        <dbReference type="ChEBI" id="CHEBI:29947"/>
        <dbReference type="ChEBI" id="CHEBI:32722"/>
        <dbReference type="ChEBI" id="CHEBI:57618"/>
        <dbReference type="ChEBI" id="CHEBI:57844"/>
        <dbReference type="ChEBI" id="CHEBI:59789"/>
        <dbReference type="ChEBI" id="CHEBI:140311"/>
    </reaction>
</comment>
<dbReference type="PROSITE" id="PS51918">
    <property type="entry name" value="RADICAL_SAM"/>
    <property type="match status" value="1"/>
</dbReference>
<dbReference type="AlphaFoldDB" id="A0A140DXR3"/>
<evidence type="ECO:0000256" key="3">
    <source>
        <dbReference type="ARBA" id="ARBA00022485"/>
    </source>
</evidence>
<dbReference type="EMBL" id="CP011391">
    <property type="protein sequence ID" value="AMK55440.1"/>
    <property type="molecule type" value="Genomic_DNA"/>
</dbReference>
<dbReference type="Pfam" id="PF04055">
    <property type="entry name" value="Radical_SAM"/>
    <property type="match status" value="1"/>
</dbReference>
<dbReference type="Proteomes" id="UP000069771">
    <property type="component" value="Chromosome"/>
</dbReference>
<dbReference type="GeneID" id="78478862"/>
<keyword evidence="4" id="KW-0949">S-adenosyl-L-methionine</keyword>
<comment type="cofactor">
    <cofactor evidence="1">
        <name>[4Fe-4S] cluster</name>
        <dbReference type="ChEBI" id="CHEBI:49883"/>
    </cofactor>
</comment>
<dbReference type="InterPro" id="IPR040074">
    <property type="entry name" value="BssD/PflA/YjjW"/>
</dbReference>
<dbReference type="PROSITE" id="PS51379">
    <property type="entry name" value="4FE4S_FER_2"/>
    <property type="match status" value="1"/>
</dbReference>